<keyword evidence="2" id="KW-0732">Signal</keyword>
<keyword evidence="7" id="KW-1185">Reference proteome</keyword>
<feature type="chain" id="PRO_5036228041" description="Envelope protein" evidence="2">
    <location>
        <begin position="24"/>
        <end position="573"/>
    </location>
</feature>
<evidence type="ECO:0000313" key="3">
    <source>
        <dbReference type="EMBL" id="CAF1356131.1"/>
    </source>
</evidence>
<evidence type="ECO:0000256" key="1">
    <source>
        <dbReference type="SAM" id="Phobius"/>
    </source>
</evidence>
<evidence type="ECO:0008006" key="8">
    <source>
        <dbReference type="Google" id="ProtNLM"/>
    </source>
</evidence>
<dbReference type="EMBL" id="CAJOBA010044619">
    <property type="protein sequence ID" value="CAF4166409.1"/>
    <property type="molecule type" value="Genomic_DNA"/>
</dbReference>
<protein>
    <recommendedName>
        <fullName evidence="8">Envelope protein</fullName>
    </recommendedName>
</protein>
<organism evidence="4 7">
    <name type="scientific">Didymodactylos carnosus</name>
    <dbReference type="NCBI Taxonomy" id="1234261"/>
    <lineage>
        <taxon>Eukaryota</taxon>
        <taxon>Metazoa</taxon>
        <taxon>Spiralia</taxon>
        <taxon>Gnathifera</taxon>
        <taxon>Rotifera</taxon>
        <taxon>Eurotatoria</taxon>
        <taxon>Bdelloidea</taxon>
        <taxon>Philodinida</taxon>
        <taxon>Philodinidae</taxon>
        <taxon>Didymodactylos</taxon>
    </lineage>
</organism>
<proteinExistence type="predicted"/>
<evidence type="ECO:0000313" key="7">
    <source>
        <dbReference type="Proteomes" id="UP000663829"/>
    </source>
</evidence>
<accession>A0A815KAB0</accession>
<evidence type="ECO:0000313" key="4">
    <source>
        <dbReference type="EMBL" id="CAF1387190.1"/>
    </source>
</evidence>
<reference evidence="4" key="1">
    <citation type="submission" date="2021-02" db="EMBL/GenBank/DDBJ databases">
        <authorList>
            <person name="Nowell W R."/>
        </authorList>
    </citation>
    <scope>NUCLEOTIDE SEQUENCE</scope>
</reference>
<sequence length="573" mass="65173">MIKFTILPILLIIHVLSIIQISGSIIDQLKQSNDPVIHPDTGIVISYSDLLYIERVVHEPVIFYLPVTKSECLMLSAPDMHENFCTADEGELLNREKRQLFEMFRTWQTIKSGSSWWSAEQNVAQMKQLEDQAQKNQITSSNNSAEIYMVANNDLKLVKEMQATQNELLQIESEINKSIHLTEELKNLHEQIMKILKRMNSDNLVRTMTDIYAKNYNFDFLSSGGKGSLLKLYYNRLKTVLSHTNVSTALLLNRLIIEQSLQFIKYVNSSSNRNASVDDTKVIGKLIISTILGFPGKNDDESVFDLYHLATVPFFNEAVAHITTNIPTYIGISRTHDKFIELYSDDTKDCTITGKIMLCKHELVVTNVLQNSCLRQLLKIDMDHDACHFERVPLSQFRVLNVGVNTWILAATEPPQCYQVIQCSRRKSPRQINPMSLLSLECNTTMYCLPYFTLHSDISACTRQTQNVFVLSRGEVVRHSSEYLHLSNFTTHNRTSFIQPKRMYSLIKDINKTANAAKDTSEKVSKVKLFSLEMDPGSATGAGFVLNLIVILVLGLLLTCYVHKSLSCIPRLT</sequence>
<feature type="signal peptide" evidence="2">
    <location>
        <begin position="1"/>
        <end position="23"/>
    </location>
</feature>
<evidence type="ECO:0000313" key="6">
    <source>
        <dbReference type="EMBL" id="CAF4282033.1"/>
    </source>
</evidence>
<dbReference type="Proteomes" id="UP000677228">
    <property type="component" value="Unassembled WGS sequence"/>
</dbReference>
<keyword evidence="1" id="KW-1133">Transmembrane helix</keyword>
<keyword evidence="1" id="KW-0812">Transmembrane</keyword>
<dbReference type="EMBL" id="CAJNOK010022970">
    <property type="protein sequence ID" value="CAF1356131.1"/>
    <property type="molecule type" value="Genomic_DNA"/>
</dbReference>
<dbReference type="AlphaFoldDB" id="A0A815KAB0"/>
<feature type="transmembrane region" description="Helical" evidence="1">
    <location>
        <begin position="541"/>
        <end position="562"/>
    </location>
</feature>
<comment type="caution">
    <text evidence="4">The sequence shown here is derived from an EMBL/GenBank/DDBJ whole genome shotgun (WGS) entry which is preliminary data.</text>
</comment>
<dbReference type="EMBL" id="CAJOBC010082172">
    <property type="protein sequence ID" value="CAF4282033.1"/>
    <property type="molecule type" value="Genomic_DNA"/>
</dbReference>
<dbReference type="EMBL" id="CAJNOQ010016769">
    <property type="protein sequence ID" value="CAF1387190.1"/>
    <property type="molecule type" value="Genomic_DNA"/>
</dbReference>
<keyword evidence="1" id="KW-0472">Membrane</keyword>
<evidence type="ECO:0000256" key="2">
    <source>
        <dbReference type="SAM" id="SignalP"/>
    </source>
</evidence>
<dbReference type="Proteomes" id="UP000681722">
    <property type="component" value="Unassembled WGS sequence"/>
</dbReference>
<evidence type="ECO:0000313" key="5">
    <source>
        <dbReference type="EMBL" id="CAF4166409.1"/>
    </source>
</evidence>
<gene>
    <name evidence="4" type="ORF">GPM918_LOCUS32614</name>
    <name evidence="3" type="ORF">OVA965_LOCUS31027</name>
    <name evidence="6" type="ORF">SRO942_LOCUS33284</name>
    <name evidence="5" type="ORF">TMI583_LOCUS31847</name>
</gene>
<dbReference type="Proteomes" id="UP000663829">
    <property type="component" value="Unassembled WGS sequence"/>
</dbReference>
<dbReference type="Proteomes" id="UP000682733">
    <property type="component" value="Unassembled WGS sequence"/>
</dbReference>
<name>A0A815KAB0_9BILA</name>